<accession>A0A4C1ZMY9</accession>
<organism evidence="1 2">
    <name type="scientific">Eumeta variegata</name>
    <name type="common">Bagworm moth</name>
    <name type="synonym">Eumeta japonica</name>
    <dbReference type="NCBI Taxonomy" id="151549"/>
    <lineage>
        <taxon>Eukaryota</taxon>
        <taxon>Metazoa</taxon>
        <taxon>Ecdysozoa</taxon>
        <taxon>Arthropoda</taxon>
        <taxon>Hexapoda</taxon>
        <taxon>Insecta</taxon>
        <taxon>Pterygota</taxon>
        <taxon>Neoptera</taxon>
        <taxon>Endopterygota</taxon>
        <taxon>Lepidoptera</taxon>
        <taxon>Glossata</taxon>
        <taxon>Ditrysia</taxon>
        <taxon>Tineoidea</taxon>
        <taxon>Psychidae</taxon>
        <taxon>Oiketicinae</taxon>
        <taxon>Eumeta</taxon>
    </lineage>
</organism>
<reference evidence="1 2" key="1">
    <citation type="journal article" date="2019" name="Commun. Biol.">
        <title>The bagworm genome reveals a unique fibroin gene that provides high tensile strength.</title>
        <authorList>
            <person name="Kono N."/>
            <person name="Nakamura H."/>
            <person name="Ohtoshi R."/>
            <person name="Tomita M."/>
            <person name="Numata K."/>
            <person name="Arakawa K."/>
        </authorList>
    </citation>
    <scope>NUCLEOTIDE SEQUENCE [LARGE SCALE GENOMIC DNA]</scope>
</reference>
<evidence type="ECO:0000313" key="1">
    <source>
        <dbReference type="EMBL" id="GBP88444.1"/>
    </source>
</evidence>
<dbReference type="Proteomes" id="UP000299102">
    <property type="component" value="Unassembled WGS sequence"/>
</dbReference>
<name>A0A4C1ZMY9_EUMVA</name>
<dbReference type="EMBL" id="BGZK01001934">
    <property type="protein sequence ID" value="GBP88444.1"/>
    <property type="molecule type" value="Genomic_DNA"/>
</dbReference>
<sequence length="113" mass="12900">MQATPMPRSCYPYQRRPLCPKKGAAHDVHRCTFMPALGCIRYCRYINPLDDQSVSRVTEFPGSRQNPGQPAKALRSSYSNRDGVLRERAAHLSLLPSQWHSTWTERIRLPSSS</sequence>
<comment type="caution">
    <text evidence="1">The sequence shown here is derived from an EMBL/GenBank/DDBJ whole genome shotgun (WGS) entry which is preliminary data.</text>
</comment>
<proteinExistence type="predicted"/>
<protein>
    <submittedName>
        <fullName evidence="1">Uncharacterized protein</fullName>
    </submittedName>
</protein>
<evidence type="ECO:0000313" key="2">
    <source>
        <dbReference type="Proteomes" id="UP000299102"/>
    </source>
</evidence>
<dbReference type="AlphaFoldDB" id="A0A4C1ZMY9"/>
<keyword evidence="2" id="KW-1185">Reference proteome</keyword>
<gene>
    <name evidence="1" type="ORF">EVAR_99538_1</name>
</gene>